<reference evidence="2" key="1">
    <citation type="journal article" date="2019" name="Curr. Biol.">
        <title>Genome Sequence of Striga asiatica Provides Insight into the Evolution of Plant Parasitism.</title>
        <authorList>
            <person name="Yoshida S."/>
            <person name="Kim S."/>
            <person name="Wafula E.K."/>
            <person name="Tanskanen J."/>
            <person name="Kim Y.M."/>
            <person name="Honaas L."/>
            <person name="Yang Z."/>
            <person name="Spallek T."/>
            <person name="Conn C.E."/>
            <person name="Ichihashi Y."/>
            <person name="Cheong K."/>
            <person name="Cui S."/>
            <person name="Der J.P."/>
            <person name="Gundlach H."/>
            <person name="Jiao Y."/>
            <person name="Hori C."/>
            <person name="Ishida J.K."/>
            <person name="Kasahara H."/>
            <person name="Kiba T."/>
            <person name="Kim M.S."/>
            <person name="Koo N."/>
            <person name="Laohavisit A."/>
            <person name="Lee Y.H."/>
            <person name="Lumba S."/>
            <person name="McCourt P."/>
            <person name="Mortimer J.C."/>
            <person name="Mutuku J.M."/>
            <person name="Nomura T."/>
            <person name="Sasaki-Sekimoto Y."/>
            <person name="Seto Y."/>
            <person name="Wang Y."/>
            <person name="Wakatake T."/>
            <person name="Sakakibara H."/>
            <person name="Demura T."/>
            <person name="Yamaguchi S."/>
            <person name="Yoneyama K."/>
            <person name="Manabe R.I."/>
            <person name="Nelson D.C."/>
            <person name="Schulman A.H."/>
            <person name="Timko M.P."/>
            <person name="dePamphilis C.W."/>
            <person name="Choi D."/>
            <person name="Shirasu K."/>
        </authorList>
    </citation>
    <scope>NUCLEOTIDE SEQUENCE [LARGE SCALE GENOMIC DNA]</scope>
    <source>
        <strain evidence="2">cv. UVA1</strain>
    </source>
</reference>
<name>A0A5A7PUV8_STRAF</name>
<dbReference type="GO" id="GO:0016787">
    <property type="term" value="F:hydrolase activity"/>
    <property type="evidence" value="ECO:0007669"/>
    <property type="project" value="UniProtKB-KW"/>
</dbReference>
<dbReference type="Proteomes" id="UP000325081">
    <property type="component" value="Unassembled WGS sequence"/>
</dbReference>
<evidence type="ECO:0000313" key="2">
    <source>
        <dbReference type="Proteomes" id="UP000325081"/>
    </source>
</evidence>
<keyword evidence="2" id="KW-1185">Reference proteome</keyword>
<accession>A0A5A7PUV8</accession>
<dbReference type="AlphaFoldDB" id="A0A5A7PUV8"/>
<proteinExistence type="predicted"/>
<sequence>MTYPHQTPVQPRPINLSFGKNLLEYEDECWNGDYRGLGRSQFSMQSSDLRATKEANSSVSTVLHHGNPDHGLQQENNVHPSTHSDTGYMVEAVATILKFGEKLDYGGFTIEAVSAIYWAANALVGLEMVYDSPTLILPPLK</sequence>
<protein>
    <submittedName>
        <fullName evidence="1">Alpha/beta-Hydrolases superfamily protein</fullName>
    </submittedName>
</protein>
<evidence type="ECO:0000313" key="1">
    <source>
        <dbReference type="EMBL" id="GER36619.1"/>
    </source>
</evidence>
<organism evidence="1 2">
    <name type="scientific">Striga asiatica</name>
    <name type="common">Asiatic witchweed</name>
    <name type="synonym">Buchnera asiatica</name>
    <dbReference type="NCBI Taxonomy" id="4170"/>
    <lineage>
        <taxon>Eukaryota</taxon>
        <taxon>Viridiplantae</taxon>
        <taxon>Streptophyta</taxon>
        <taxon>Embryophyta</taxon>
        <taxon>Tracheophyta</taxon>
        <taxon>Spermatophyta</taxon>
        <taxon>Magnoliopsida</taxon>
        <taxon>eudicotyledons</taxon>
        <taxon>Gunneridae</taxon>
        <taxon>Pentapetalae</taxon>
        <taxon>asterids</taxon>
        <taxon>lamiids</taxon>
        <taxon>Lamiales</taxon>
        <taxon>Orobanchaceae</taxon>
        <taxon>Buchnereae</taxon>
        <taxon>Striga</taxon>
    </lineage>
</organism>
<comment type="caution">
    <text evidence="1">The sequence shown here is derived from an EMBL/GenBank/DDBJ whole genome shotgun (WGS) entry which is preliminary data.</text>
</comment>
<dbReference type="OrthoDB" id="1920951at2759"/>
<gene>
    <name evidence="1" type="ORF">STAS_12966</name>
</gene>
<dbReference type="EMBL" id="BKCP01005183">
    <property type="protein sequence ID" value="GER36619.1"/>
    <property type="molecule type" value="Genomic_DNA"/>
</dbReference>
<keyword evidence="1" id="KW-0378">Hydrolase</keyword>